<dbReference type="Proteomes" id="UP001286313">
    <property type="component" value="Unassembled WGS sequence"/>
</dbReference>
<comment type="caution">
    <text evidence="2">The sequence shown here is derived from an EMBL/GenBank/DDBJ whole genome shotgun (WGS) entry which is preliminary data.</text>
</comment>
<evidence type="ECO:0000256" key="1">
    <source>
        <dbReference type="SAM" id="Coils"/>
    </source>
</evidence>
<sequence length="120" mass="13980">MNESEAVHLDKYRKLEDTLQSEMDIPSRLMPQSSSTFMVVDEDKASHLAKSRQLEIKLLEIKIKAEEKRLLAEERRIEAEQKRIEALTARKNYFTQLINDNSSKKYTSTYCFVSLPVTPN</sequence>
<accession>A0AAE1GN10</accession>
<protein>
    <submittedName>
        <fullName evidence="2">Uncharacterized protein</fullName>
    </submittedName>
</protein>
<feature type="coiled-coil region" evidence="1">
    <location>
        <begin position="49"/>
        <end position="90"/>
    </location>
</feature>
<dbReference type="EMBL" id="JAWQEG010000003">
    <property type="protein sequence ID" value="KAK3896278.1"/>
    <property type="molecule type" value="Genomic_DNA"/>
</dbReference>
<keyword evidence="3" id="KW-1185">Reference proteome</keyword>
<gene>
    <name evidence="2" type="ORF">Pcinc_000022</name>
</gene>
<evidence type="ECO:0000313" key="3">
    <source>
        <dbReference type="Proteomes" id="UP001286313"/>
    </source>
</evidence>
<reference evidence="2" key="1">
    <citation type="submission" date="2023-10" db="EMBL/GenBank/DDBJ databases">
        <title>Genome assemblies of two species of porcelain crab, Petrolisthes cinctipes and Petrolisthes manimaculis (Anomura: Porcellanidae).</title>
        <authorList>
            <person name="Angst P."/>
        </authorList>
    </citation>
    <scope>NUCLEOTIDE SEQUENCE</scope>
    <source>
        <strain evidence="2">PB745_01</strain>
        <tissue evidence="2">Gill</tissue>
    </source>
</reference>
<keyword evidence="1" id="KW-0175">Coiled coil</keyword>
<evidence type="ECO:0000313" key="2">
    <source>
        <dbReference type="EMBL" id="KAK3896278.1"/>
    </source>
</evidence>
<name>A0AAE1GN10_PETCI</name>
<dbReference type="AlphaFoldDB" id="A0AAE1GN10"/>
<organism evidence="2 3">
    <name type="scientific">Petrolisthes cinctipes</name>
    <name type="common">Flat porcelain crab</name>
    <dbReference type="NCBI Taxonomy" id="88211"/>
    <lineage>
        <taxon>Eukaryota</taxon>
        <taxon>Metazoa</taxon>
        <taxon>Ecdysozoa</taxon>
        <taxon>Arthropoda</taxon>
        <taxon>Crustacea</taxon>
        <taxon>Multicrustacea</taxon>
        <taxon>Malacostraca</taxon>
        <taxon>Eumalacostraca</taxon>
        <taxon>Eucarida</taxon>
        <taxon>Decapoda</taxon>
        <taxon>Pleocyemata</taxon>
        <taxon>Anomura</taxon>
        <taxon>Galatheoidea</taxon>
        <taxon>Porcellanidae</taxon>
        <taxon>Petrolisthes</taxon>
    </lineage>
</organism>
<proteinExistence type="predicted"/>